<proteinExistence type="predicted"/>
<dbReference type="InterPro" id="IPR042505">
    <property type="entry name" value="DYNC2I1"/>
</dbReference>
<feature type="compositionally biased region" description="Basic and acidic residues" evidence="1">
    <location>
        <begin position="265"/>
        <end position="275"/>
    </location>
</feature>
<dbReference type="GO" id="GO:0005929">
    <property type="term" value="C:cilium"/>
    <property type="evidence" value="ECO:0007669"/>
    <property type="project" value="GOC"/>
</dbReference>
<organism evidence="2 3">
    <name type="scientific">Stichopus japonicus</name>
    <name type="common">Sea cucumber</name>
    <dbReference type="NCBI Taxonomy" id="307972"/>
    <lineage>
        <taxon>Eukaryota</taxon>
        <taxon>Metazoa</taxon>
        <taxon>Echinodermata</taxon>
        <taxon>Eleutherozoa</taxon>
        <taxon>Echinozoa</taxon>
        <taxon>Holothuroidea</taxon>
        <taxon>Aspidochirotacea</taxon>
        <taxon>Aspidochirotida</taxon>
        <taxon>Stichopodidae</taxon>
        <taxon>Apostichopus</taxon>
    </lineage>
</organism>
<feature type="region of interest" description="Disordered" evidence="1">
    <location>
        <begin position="1"/>
        <end position="358"/>
    </location>
</feature>
<reference evidence="2 3" key="1">
    <citation type="journal article" date="2017" name="PLoS Biol.">
        <title>The sea cucumber genome provides insights into morphological evolution and visceral regeneration.</title>
        <authorList>
            <person name="Zhang X."/>
            <person name="Sun L."/>
            <person name="Yuan J."/>
            <person name="Sun Y."/>
            <person name="Gao Y."/>
            <person name="Zhang L."/>
            <person name="Li S."/>
            <person name="Dai H."/>
            <person name="Hamel J.F."/>
            <person name="Liu C."/>
            <person name="Yu Y."/>
            <person name="Liu S."/>
            <person name="Lin W."/>
            <person name="Guo K."/>
            <person name="Jin S."/>
            <person name="Xu P."/>
            <person name="Storey K.B."/>
            <person name="Huan P."/>
            <person name="Zhang T."/>
            <person name="Zhou Y."/>
            <person name="Zhang J."/>
            <person name="Lin C."/>
            <person name="Li X."/>
            <person name="Xing L."/>
            <person name="Huo D."/>
            <person name="Sun M."/>
            <person name="Wang L."/>
            <person name="Mercier A."/>
            <person name="Li F."/>
            <person name="Yang H."/>
            <person name="Xiang J."/>
        </authorList>
    </citation>
    <scope>NUCLEOTIDE SEQUENCE [LARGE SCALE GENOMIC DNA]</scope>
    <source>
        <strain evidence="2">Shaxun</strain>
        <tissue evidence="2">Muscle</tissue>
    </source>
</reference>
<protein>
    <submittedName>
        <fullName evidence="2">Putative WD repeat-containing protein 60 isoform X2</fullName>
    </submittedName>
</protein>
<feature type="compositionally biased region" description="Basic and acidic residues" evidence="1">
    <location>
        <begin position="134"/>
        <end position="258"/>
    </location>
</feature>
<feature type="compositionally biased region" description="Acidic residues" evidence="1">
    <location>
        <begin position="327"/>
        <end position="347"/>
    </location>
</feature>
<feature type="compositionally biased region" description="Basic and acidic residues" evidence="1">
    <location>
        <begin position="31"/>
        <end position="127"/>
    </location>
</feature>
<dbReference type="GO" id="GO:0045503">
    <property type="term" value="F:dynein light chain binding"/>
    <property type="evidence" value="ECO:0007669"/>
    <property type="project" value="InterPro"/>
</dbReference>
<gene>
    <name evidence="2" type="ORF">BSL78_07567</name>
</gene>
<evidence type="ECO:0000313" key="3">
    <source>
        <dbReference type="Proteomes" id="UP000230750"/>
    </source>
</evidence>
<accession>A0A2G8L5J4</accession>
<feature type="compositionally biased region" description="Basic and acidic residues" evidence="1">
    <location>
        <begin position="289"/>
        <end position="307"/>
    </location>
</feature>
<dbReference type="AlphaFoldDB" id="A0A2G8L5J4"/>
<dbReference type="PANTHER" id="PTHR16022:SF0">
    <property type="entry name" value="CYTOPLASMIC DYNEIN 2 INTERMEDIATE CHAIN 1"/>
    <property type="match status" value="1"/>
</dbReference>
<dbReference type="EMBL" id="MRZV01000212">
    <property type="protein sequence ID" value="PIK55533.1"/>
    <property type="molecule type" value="Genomic_DNA"/>
</dbReference>
<comment type="caution">
    <text evidence="2">The sequence shown here is derived from an EMBL/GenBank/DDBJ whole genome shotgun (WGS) entry which is preliminary data.</text>
</comment>
<dbReference type="OrthoDB" id="2162425at2759"/>
<dbReference type="PANTHER" id="PTHR16022">
    <property type="entry name" value="WD REPEAT DOMAIN 60"/>
    <property type="match status" value="1"/>
</dbReference>
<keyword evidence="3" id="KW-1185">Reference proteome</keyword>
<dbReference type="STRING" id="307972.A0A2G8L5J4"/>
<feature type="compositionally biased region" description="Basic residues" evidence="1">
    <location>
        <begin position="276"/>
        <end position="288"/>
    </location>
</feature>
<evidence type="ECO:0000313" key="2">
    <source>
        <dbReference type="EMBL" id="PIK55533.1"/>
    </source>
</evidence>
<dbReference type="GO" id="GO:0005868">
    <property type="term" value="C:cytoplasmic dynein complex"/>
    <property type="evidence" value="ECO:0007669"/>
    <property type="project" value="InterPro"/>
</dbReference>
<dbReference type="GO" id="GO:0045504">
    <property type="term" value="F:dynein heavy chain binding"/>
    <property type="evidence" value="ECO:0007669"/>
    <property type="project" value="InterPro"/>
</dbReference>
<feature type="region of interest" description="Disordered" evidence="1">
    <location>
        <begin position="370"/>
        <end position="399"/>
    </location>
</feature>
<dbReference type="Proteomes" id="UP000230750">
    <property type="component" value="Unassembled WGS sequence"/>
</dbReference>
<sequence>MPSKTEGTKGKSKEDTWGAPELTSQLQDATANRERRSKDKVKHRDGDERKHRSKEKPDDEKRTRDKREKISRDKTTEDGKHRRDERGGKERSSRDDRHKDRETKEKHRDPDDNRDRERRKESDEKEKRRSGRHREKDGRDDRERKERSNKDEERRERKSDKDRKRDDGDERHKERRDRREDRQKDEDDKGRDRHREKRDKDGKRHKEKDGRSENDHREEKGKTTKDEERRKRHKEKDSERRNHEEEKRRPHKKGKEDGESSAQDKLQRDEEYKEERRKRKEEKRRERKRREEEERMTVEKTEMKGSSEAEVPEVVEGTPITEANGYDYDDDFEDYEDDFEDEGDDAEDGSRTETDIDDSTLAELRQAMEAENRASSLSGRDTGFSIGQSSGGSTRPTTSTRKTFINFVAAKQRQISNSVAERTKKRGQELMKLIELDTVSFDLFDMPPVKDYERFIQHFGRSDTTQAIVQCNDDNLERDTQTEEIENCDKWCQHPAEGVQCCGGDGETSDDEFDLNVNQEASSLKLTQFLEAASQLMVVLLEESRAEHDGGALQSNQRSIVFSEGYTQLKPGLPFLKTRSILQVHVHPIQTHLLLALYGDMKVNIKLPLSAQVLLLESDESYNGLCRNGGWFLGFMGLEGTLKYALSSTSGWYLLVGEGTHLLHGRHLDRGVTQQRVVAILPIVTAEDNLRASMPQEPQIGSDTSFQLASLEETGVIYFWVVLEIAKTSQAGSESELGLVPGGRVKLIWSSSISLNTPTRDLFYMLLDTMKMFILKYSELAMIDFLVCFNDYSASSMGRPGRRPELVIGDEKGCLEVHRLNERFSNASGDELDSMSVLLQSFV</sequence>
<dbReference type="GO" id="GO:0042073">
    <property type="term" value="P:intraciliary transport"/>
    <property type="evidence" value="ECO:0007669"/>
    <property type="project" value="InterPro"/>
</dbReference>
<name>A0A2G8L5J4_STIJA</name>
<evidence type="ECO:0000256" key="1">
    <source>
        <dbReference type="SAM" id="MobiDB-lite"/>
    </source>
</evidence>
<feature type="compositionally biased region" description="Basic and acidic residues" evidence="1">
    <location>
        <begin position="1"/>
        <end position="16"/>
    </location>
</feature>